<reference evidence="1 2" key="1">
    <citation type="submission" date="2024-01" db="EMBL/GenBank/DDBJ databases">
        <title>Genome assemblies of Stephania.</title>
        <authorList>
            <person name="Yang L."/>
        </authorList>
    </citation>
    <scope>NUCLEOTIDE SEQUENCE [LARGE SCALE GENOMIC DNA]</scope>
    <source>
        <strain evidence="1">JXDWG</strain>
        <tissue evidence="1">Leaf</tissue>
    </source>
</reference>
<protein>
    <submittedName>
        <fullName evidence="1">Uncharacterized protein</fullName>
    </submittedName>
</protein>
<evidence type="ECO:0000313" key="2">
    <source>
        <dbReference type="Proteomes" id="UP001419268"/>
    </source>
</evidence>
<name>A0AAP0P2Q5_9MAGN</name>
<evidence type="ECO:0000313" key="1">
    <source>
        <dbReference type="EMBL" id="KAK9125306.1"/>
    </source>
</evidence>
<keyword evidence="2" id="KW-1185">Reference proteome</keyword>
<proteinExistence type="predicted"/>
<sequence length="71" mass="8073">MIYSEVSDQSVWRISKPSPTSLQPGSIELPGSLTLVAYLRHTLPFLIARPRGSIPYFPCLQERVWNASERE</sequence>
<dbReference type="Proteomes" id="UP001419268">
    <property type="component" value="Unassembled WGS sequence"/>
</dbReference>
<accession>A0AAP0P2Q5</accession>
<dbReference type="EMBL" id="JBBNAG010000006">
    <property type="protein sequence ID" value="KAK9125306.1"/>
    <property type="molecule type" value="Genomic_DNA"/>
</dbReference>
<organism evidence="1 2">
    <name type="scientific">Stephania cephalantha</name>
    <dbReference type="NCBI Taxonomy" id="152367"/>
    <lineage>
        <taxon>Eukaryota</taxon>
        <taxon>Viridiplantae</taxon>
        <taxon>Streptophyta</taxon>
        <taxon>Embryophyta</taxon>
        <taxon>Tracheophyta</taxon>
        <taxon>Spermatophyta</taxon>
        <taxon>Magnoliopsida</taxon>
        <taxon>Ranunculales</taxon>
        <taxon>Menispermaceae</taxon>
        <taxon>Menispermoideae</taxon>
        <taxon>Cissampelideae</taxon>
        <taxon>Stephania</taxon>
    </lineage>
</organism>
<dbReference type="AlphaFoldDB" id="A0AAP0P2Q5"/>
<comment type="caution">
    <text evidence="1">The sequence shown here is derived from an EMBL/GenBank/DDBJ whole genome shotgun (WGS) entry which is preliminary data.</text>
</comment>
<gene>
    <name evidence="1" type="ORF">Scep_014152</name>
</gene>